<proteinExistence type="inferred from homology"/>
<dbReference type="STRING" id="1198029.A0A1U7LPF2"/>
<name>A0A1U7LPF2_NEOID</name>
<dbReference type="Proteomes" id="UP000186594">
    <property type="component" value="Unassembled WGS sequence"/>
</dbReference>
<dbReference type="GO" id="GO:0004806">
    <property type="term" value="F:triacylglycerol lipase activity"/>
    <property type="evidence" value="ECO:0007669"/>
    <property type="project" value="EnsemblFungi"/>
</dbReference>
<keyword evidence="6" id="KW-0812">Transmembrane</keyword>
<dbReference type="PANTHER" id="PTHR14226:SF66">
    <property type="entry name" value="TRIACYLGLYCEROL LIPASE PTL2"/>
    <property type="match status" value="1"/>
</dbReference>
<evidence type="ECO:0000256" key="3">
    <source>
        <dbReference type="ARBA" id="ARBA00022963"/>
    </source>
</evidence>
<dbReference type="GO" id="GO:0016042">
    <property type="term" value="P:lipid catabolic process"/>
    <property type="evidence" value="ECO:0007669"/>
    <property type="project" value="UniProtKB-UniRule"/>
</dbReference>
<keyword evidence="6" id="KW-0472">Membrane</keyword>
<protein>
    <recommendedName>
        <fullName evidence="6">Patatin-like phospholipase domain-containing protein</fullName>
        <ecNumber evidence="6">3.1.1.-</ecNumber>
    </recommendedName>
</protein>
<evidence type="ECO:0000256" key="5">
    <source>
        <dbReference type="PROSITE-ProRule" id="PRU01161"/>
    </source>
</evidence>
<dbReference type="AlphaFoldDB" id="A0A1U7LPF2"/>
<feature type="transmembrane region" description="Helical" evidence="6">
    <location>
        <begin position="126"/>
        <end position="146"/>
    </location>
</feature>
<dbReference type="InterPro" id="IPR002641">
    <property type="entry name" value="PNPLA_dom"/>
</dbReference>
<evidence type="ECO:0000313" key="9">
    <source>
        <dbReference type="EMBL" id="OLL24401.1"/>
    </source>
</evidence>
<evidence type="ECO:0000256" key="1">
    <source>
        <dbReference type="ARBA" id="ARBA00006104"/>
    </source>
</evidence>
<gene>
    <name evidence="9" type="ORF">NEOLI_003669</name>
</gene>
<dbReference type="PANTHER" id="PTHR14226">
    <property type="entry name" value="NEUROPATHY TARGET ESTERASE/SWISS CHEESE D.MELANOGASTER"/>
    <property type="match status" value="1"/>
</dbReference>
<evidence type="ECO:0000256" key="2">
    <source>
        <dbReference type="ARBA" id="ARBA00022801"/>
    </source>
</evidence>
<dbReference type="Pfam" id="PF11815">
    <property type="entry name" value="DUF3336"/>
    <property type="match status" value="1"/>
</dbReference>
<feature type="active site" description="Proton acceptor" evidence="5">
    <location>
        <position position="479"/>
    </location>
</feature>
<keyword evidence="3 5" id="KW-0442">Lipid degradation</keyword>
<comment type="function">
    <text evidence="6">Lipid hydrolase.</text>
</comment>
<dbReference type="CDD" id="cd07232">
    <property type="entry name" value="Pat_PLPL"/>
    <property type="match status" value="1"/>
</dbReference>
<keyword evidence="4 5" id="KW-0443">Lipid metabolism</keyword>
<keyword evidence="2 5" id="KW-0378">Hydrolase</keyword>
<dbReference type="EC" id="3.1.1.-" evidence="6"/>
<dbReference type="Gene3D" id="3.40.1090.10">
    <property type="entry name" value="Cytosolic phospholipase A2 catalytic domain"/>
    <property type="match status" value="2"/>
</dbReference>
<comment type="caution">
    <text evidence="5">Lacks conserved residue(s) required for the propagation of feature annotation.</text>
</comment>
<dbReference type="OrthoDB" id="15478at2759"/>
<evidence type="ECO:0000259" key="8">
    <source>
        <dbReference type="PROSITE" id="PS51635"/>
    </source>
</evidence>
<comment type="caution">
    <text evidence="9">The sequence shown here is derived from an EMBL/GenBank/DDBJ whole genome shotgun (WGS) entry which is preliminary data.</text>
</comment>
<evidence type="ECO:0000313" key="10">
    <source>
        <dbReference type="Proteomes" id="UP000186594"/>
    </source>
</evidence>
<dbReference type="PROSITE" id="PS51635">
    <property type="entry name" value="PNPLA"/>
    <property type="match status" value="1"/>
</dbReference>
<dbReference type="EMBL" id="LXFE01000833">
    <property type="protein sequence ID" value="OLL24401.1"/>
    <property type="molecule type" value="Genomic_DNA"/>
</dbReference>
<comment type="subcellular location">
    <subcellularLocation>
        <location evidence="6">Membrane</location>
        <topology evidence="6">Single-pass membrane protein</topology>
    </subcellularLocation>
</comment>
<dbReference type="Pfam" id="PF01734">
    <property type="entry name" value="Patatin"/>
    <property type="match status" value="1"/>
</dbReference>
<dbReference type="InterPro" id="IPR016035">
    <property type="entry name" value="Acyl_Trfase/lysoPLipase"/>
</dbReference>
<organism evidence="9 10">
    <name type="scientific">Neolecta irregularis (strain DAH-3)</name>
    <dbReference type="NCBI Taxonomy" id="1198029"/>
    <lineage>
        <taxon>Eukaryota</taxon>
        <taxon>Fungi</taxon>
        <taxon>Dikarya</taxon>
        <taxon>Ascomycota</taxon>
        <taxon>Taphrinomycotina</taxon>
        <taxon>Neolectales</taxon>
        <taxon>Neolectaceae</taxon>
        <taxon>Neolecta</taxon>
    </lineage>
</organism>
<dbReference type="GO" id="GO:0005811">
    <property type="term" value="C:lipid droplet"/>
    <property type="evidence" value="ECO:0007669"/>
    <property type="project" value="EnsemblFungi"/>
</dbReference>
<dbReference type="OMA" id="CSWFTRG"/>
<feature type="compositionally biased region" description="Acidic residues" evidence="7">
    <location>
        <begin position="700"/>
        <end position="711"/>
    </location>
</feature>
<evidence type="ECO:0000256" key="4">
    <source>
        <dbReference type="ARBA" id="ARBA00023098"/>
    </source>
</evidence>
<dbReference type="GO" id="GO:0016020">
    <property type="term" value="C:membrane"/>
    <property type="evidence" value="ECO:0007669"/>
    <property type="project" value="UniProtKB-SubCell"/>
</dbReference>
<reference evidence="9 10" key="1">
    <citation type="submission" date="2016-04" db="EMBL/GenBank/DDBJ databases">
        <title>Evolutionary innovation and constraint leading to complex multicellularity in the Ascomycota.</title>
        <authorList>
            <person name="Cisse O."/>
            <person name="Nguyen A."/>
            <person name="Hewitt D.A."/>
            <person name="Jedd G."/>
            <person name="Stajich J.E."/>
        </authorList>
    </citation>
    <scope>NUCLEOTIDE SEQUENCE [LARGE SCALE GENOMIC DNA]</scope>
    <source>
        <strain evidence="9 10">DAH-3</strain>
    </source>
</reference>
<keyword evidence="10" id="KW-1185">Reference proteome</keyword>
<comment type="similarity">
    <text evidence="1 6">Belongs to the PLPL family.</text>
</comment>
<evidence type="ECO:0000256" key="6">
    <source>
        <dbReference type="RuleBase" id="RU362055"/>
    </source>
</evidence>
<evidence type="ECO:0000256" key="7">
    <source>
        <dbReference type="SAM" id="MobiDB-lite"/>
    </source>
</evidence>
<sequence>WGLSAQPSVSNDTLINPVSRGFVLISGYLFVIHSPKPMTEGDPTGFLVESLPDFHTDFVDSEGIEAYRRAISAPEHEDVELIKAHNDWKPLRESITLRRKRSRRFKAKSKAKDEIREGWTYHILRWPVLILVFGWIWILGLLYFLVRFYVNMAEYYWIWTGIRYRMRERLRAARTYQEWKDAAMELDTYLGHDEWKKTPGFAYYDHSLIRKVLKTLQSARQNQDIDLLKSTLQACVKANFGGIESARLYSQTYYGTKDLVAKYIDEVEHCLRILIDTRNISKEEKRGIFRAFAHNYGRTALCLSGGASYSFYHLGLVKALLDAKLLPNVITGTSGGSLIAALICIWPDKEQESLLIPALAQKLTAFEESFKVYIPRWYKTGARFDPVNWAKKCSWFTQGNTTFKEAYERTGRILNVSIVPNETHSPSKLVNYITAPDCVIWSSLIASAAVPGIIPPVTLMMKRKDGSLTPYNFGNKWKDGSLRTDIPIQSLNMHFNVNFTIVSQVNPHVSLFFFSSRGAVGRPVSHRRGKGWRGGFLGSALEQYIKLDLNKWLRVLRDLELLPKPAGSDYSNIWLQKFEGNVTIWPRTRLSDLWHILDDPSPERLAHMLWGGQRVTFPKLLFISHRLRIERLIEKGRALSRQKQPGHELPQGTVLSGDEVEQSLANRIPKRPKKSVFSRPNLRESKSGDNMDLAWSSEEQSSENEADEFTDATDGSDYGS</sequence>
<feature type="short sequence motif" description="GXSXG" evidence="5">
    <location>
        <begin position="332"/>
        <end position="336"/>
    </location>
</feature>
<keyword evidence="6" id="KW-1133">Transmembrane helix</keyword>
<feature type="non-terminal residue" evidence="9">
    <location>
        <position position="1"/>
    </location>
</feature>
<accession>A0A1U7LPF2</accession>
<dbReference type="SUPFAM" id="SSF52151">
    <property type="entry name" value="FabD/lysophospholipase-like"/>
    <property type="match status" value="1"/>
</dbReference>
<dbReference type="InterPro" id="IPR021771">
    <property type="entry name" value="Triacylglycerol_lipase_N"/>
</dbReference>
<dbReference type="GO" id="GO:0006642">
    <property type="term" value="P:triglyceride mobilization"/>
    <property type="evidence" value="ECO:0007669"/>
    <property type="project" value="EnsemblFungi"/>
</dbReference>
<dbReference type="InterPro" id="IPR050301">
    <property type="entry name" value="NTE"/>
</dbReference>
<dbReference type="GO" id="GO:1990748">
    <property type="term" value="P:cellular detoxification"/>
    <property type="evidence" value="ECO:0007669"/>
    <property type="project" value="EnsemblFungi"/>
</dbReference>
<feature type="region of interest" description="Disordered" evidence="7">
    <location>
        <begin position="665"/>
        <end position="720"/>
    </location>
</feature>
<feature type="active site" description="Nucleophile" evidence="5">
    <location>
        <position position="334"/>
    </location>
</feature>
<feature type="domain" description="PNPLA" evidence="8">
    <location>
        <begin position="301"/>
        <end position="492"/>
    </location>
</feature>